<evidence type="ECO:0000313" key="3">
    <source>
        <dbReference type="EMBL" id="MET3558881.1"/>
    </source>
</evidence>
<dbReference type="InterPro" id="IPR003709">
    <property type="entry name" value="VanY-like_core_dom"/>
</dbReference>
<feature type="domain" description="D-alanyl-D-alanine carboxypeptidase-like core" evidence="2">
    <location>
        <begin position="137"/>
        <end position="257"/>
    </location>
</feature>
<dbReference type="EC" id="3.4.16.4" evidence="3"/>
<keyword evidence="3" id="KW-0121">Carboxypeptidase</keyword>
<dbReference type="EMBL" id="JBEPLO010000026">
    <property type="protein sequence ID" value="MET3558881.1"/>
    <property type="molecule type" value="Genomic_DNA"/>
</dbReference>
<gene>
    <name evidence="3" type="ORF">ABID29_002009</name>
</gene>
<feature type="compositionally biased region" description="Basic and acidic residues" evidence="1">
    <location>
        <begin position="25"/>
        <end position="34"/>
    </location>
</feature>
<dbReference type="Proteomes" id="UP001549122">
    <property type="component" value="Unassembled WGS sequence"/>
</dbReference>
<dbReference type="InterPro" id="IPR009045">
    <property type="entry name" value="Zn_M74/Hedgehog-like"/>
</dbReference>
<proteinExistence type="predicted"/>
<reference evidence="3 4" key="1">
    <citation type="submission" date="2024-06" db="EMBL/GenBank/DDBJ databases">
        <title>Genomic Encyclopedia of Type Strains, Phase IV (KMG-IV): sequencing the most valuable type-strain genomes for metagenomic binning, comparative biology and taxonomic classification.</title>
        <authorList>
            <person name="Goeker M."/>
        </authorList>
    </citation>
    <scope>NUCLEOTIDE SEQUENCE [LARGE SCALE GENOMIC DNA]</scope>
    <source>
        <strain evidence="3 4">DSM 28303</strain>
    </source>
</reference>
<organism evidence="3 4">
    <name type="scientific">Streptococcus rupicaprae</name>
    <dbReference type="NCBI Taxonomy" id="759619"/>
    <lineage>
        <taxon>Bacteria</taxon>
        <taxon>Bacillati</taxon>
        <taxon>Bacillota</taxon>
        <taxon>Bacilli</taxon>
        <taxon>Lactobacillales</taxon>
        <taxon>Streptococcaceae</taxon>
        <taxon>Streptococcus</taxon>
    </lineage>
</organism>
<dbReference type="InterPro" id="IPR052179">
    <property type="entry name" value="DD-CPase-like"/>
</dbReference>
<dbReference type="InterPro" id="IPR058193">
    <property type="entry name" value="VanY/YodJ_core_dom"/>
</dbReference>
<dbReference type="NCBIfam" id="NF041194">
    <property type="entry name" value="LD_carboxy_LdcB"/>
    <property type="match status" value="1"/>
</dbReference>
<dbReference type="CDD" id="cd14852">
    <property type="entry name" value="LD-carboxypeptidase"/>
    <property type="match status" value="1"/>
</dbReference>
<keyword evidence="3" id="KW-0645">Protease</keyword>
<name>A0ABV2FK17_9STRE</name>
<dbReference type="PANTHER" id="PTHR34385:SF1">
    <property type="entry name" value="PEPTIDOGLYCAN L-ALANYL-D-GLUTAMATE ENDOPEPTIDASE CWLK"/>
    <property type="match status" value="1"/>
</dbReference>
<dbReference type="PANTHER" id="PTHR34385">
    <property type="entry name" value="D-ALANYL-D-ALANINE CARBOXYPEPTIDASE"/>
    <property type="match status" value="1"/>
</dbReference>
<accession>A0ABV2FK17</accession>
<dbReference type="Gene3D" id="3.30.1380.10">
    <property type="match status" value="1"/>
</dbReference>
<comment type="caution">
    <text evidence="3">The sequence shown here is derived from an EMBL/GenBank/DDBJ whole genome shotgun (WGS) entry which is preliminary data.</text>
</comment>
<evidence type="ECO:0000256" key="1">
    <source>
        <dbReference type="SAM" id="MobiDB-lite"/>
    </source>
</evidence>
<feature type="compositionally biased region" description="Low complexity" evidence="1">
    <location>
        <begin position="35"/>
        <end position="54"/>
    </location>
</feature>
<protein>
    <submittedName>
        <fullName evidence="3">D-alanyl-D-alanine carboxypeptidase</fullName>
        <ecNumber evidence="3">3.4.16.4</ecNumber>
    </submittedName>
</protein>
<dbReference type="SUPFAM" id="SSF55166">
    <property type="entry name" value="Hedgehog/DD-peptidase"/>
    <property type="match status" value="1"/>
</dbReference>
<keyword evidence="3" id="KW-0378">Hydrolase</keyword>
<keyword evidence="4" id="KW-1185">Reference proteome</keyword>
<evidence type="ECO:0000313" key="4">
    <source>
        <dbReference type="Proteomes" id="UP001549122"/>
    </source>
</evidence>
<sequence>MTSKKGVLFLALLTLYLGGCGFLKDPSKMTENRSTEFSSKSKSSSKSGKTSATSLYSSSKENKETVAEKAASSSETKPEVSTGTSEPVTAGEVTSVSHVTPAQYNGSYYTVNGKYGPVLIVNKKHPLNPSYGYGEDATAFSAFQQLLSAMKSQGFAVSDSYSGFRSYDTQAGLYQSYAARDGAAAADRYSARPGYSEHQTGLAFDLIDSSGALLEEPMASQWLRDHAHEYGFIVRYLPGKEAITGYMAESWHIRYIGPEATDIYQSGLTLEEYFGVPGGDY</sequence>
<feature type="compositionally biased region" description="Polar residues" evidence="1">
    <location>
        <begin position="71"/>
        <end position="94"/>
    </location>
</feature>
<dbReference type="Pfam" id="PF02557">
    <property type="entry name" value="VanY"/>
    <property type="match status" value="1"/>
</dbReference>
<dbReference type="GO" id="GO:0009002">
    <property type="term" value="F:serine-type D-Ala-D-Ala carboxypeptidase activity"/>
    <property type="evidence" value="ECO:0007669"/>
    <property type="project" value="UniProtKB-EC"/>
</dbReference>
<feature type="region of interest" description="Disordered" evidence="1">
    <location>
        <begin position="24"/>
        <end position="94"/>
    </location>
</feature>
<evidence type="ECO:0000259" key="2">
    <source>
        <dbReference type="Pfam" id="PF02557"/>
    </source>
</evidence>